<organism evidence="5 6">
    <name type="scientific">Mya arenaria</name>
    <name type="common">Soft-shell clam</name>
    <dbReference type="NCBI Taxonomy" id="6604"/>
    <lineage>
        <taxon>Eukaryota</taxon>
        <taxon>Metazoa</taxon>
        <taxon>Spiralia</taxon>
        <taxon>Lophotrochozoa</taxon>
        <taxon>Mollusca</taxon>
        <taxon>Bivalvia</taxon>
        <taxon>Autobranchia</taxon>
        <taxon>Heteroconchia</taxon>
        <taxon>Euheterodonta</taxon>
        <taxon>Imparidentia</taxon>
        <taxon>Neoheterodontei</taxon>
        <taxon>Myida</taxon>
        <taxon>Myoidea</taxon>
        <taxon>Myidae</taxon>
        <taxon>Mya</taxon>
    </lineage>
</organism>
<proteinExistence type="inferred from homology"/>
<sequence length="652" mass="73754">MKVTNREEVRTSINQKPEGLSPMSKVYLQEKEIGVEDLMLCNVYHDSPERSISDQVTYVPGRIHLHPLSAPSIEEETNEDAPKRSIAGPVDYVPGRNHPAPTLEEETICSKTIISIDMRLMSTGGIQHMMCLMSIGGIQHMVPTVVLFDQNKTFNSFGYEAQKKYKELLKLDNHREWYLFKEFKMTLFQTNELKENTPVKDFQERKEMPAIDIFSNAIRYIKEKLLEHLGKQESGICDRDIHWVLTVPAIWNDAAKQFMRTSATKVTAGILNEMLSIALEPEAASVYCRETFHYLGNLGTRYILLDLGVLCPGGTADITCHKVVDGGLKELREPEGGRFGGTNVDKSFIKQLENIFGSKAVKKFKENDLNGFWDMMADFELYKRTFDGTEQLRVKLPARLNQLYNEQKGIDDTLGITITRDKMCISKSIGQRIFNETIDLVIEEMQILLKALKLLGSVDYIVLVGGFSESKYLQTRMKAEFGIKVVAPAEPRTAVMKGAVLFGQNPAAIKARVSKYTYGIATMIRFEPGLHSEKKRMMIRGRAYCDDIFEKHVTIGQEITVGQTMKECTYHPTLSNQAHAVLQVFASSKENPKYVTDEDCRQVGLVLVEMDTGGNRNFELKVKLIFGGTEIQVEVRDGHGILIKKAEMNFLV</sequence>
<dbReference type="PANTHER" id="PTHR14187">
    <property type="entry name" value="ALPHA KINASE/ELONGATION FACTOR 2 KINASE"/>
    <property type="match status" value="1"/>
</dbReference>
<keyword evidence="2" id="KW-0547">Nucleotide-binding</keyword>
<reference evidence="5" key="1">
    <citation type="submission" date="2022-11" db="EMBL/GenBank/DDBJ databases">
        <title>Centuries of genome instability and evolution in soft-shell clam transmissible cancer (bioRxiv).</title>
        <authorList>
            <person name="Hart S.F.M."/>
            <person name="Yonemitsu M.A."/>
            <person name="Giersch R.M."/>
            <person name="Beal B.F."/>
            <person name="Arriagada G."/>
            <person name="Davis B.W."/>
            <person name="Ostrander E.A."/>
            <person name="Goff S.P."/>
            <person name="Metzger M.J."/>
        </authorList>
    </citation>
    <scope>NUCLEOTIDE SEQUENCE</scope>
    <source>
        <strain evidence="5">MELC-2E11</strain>
        <tissue evidence="5">Siphon/mantle</tissue>
    </source>
</reference>
<gene>
    <name evidence="5" type="ORF">MAR_023825</name>
</gene>
<protein>
    <submittedName>
        <fullName evidence="5">HS12B-like protein</fullName>
    </submittedName>
</protein>
<dbReference type="SUPFAM" id="SSF53067">
    <property type="entry name" value="Actin-like ATPase domain"/>
    <property type="match status" value="2"/>
</dbReference>
<evidence type="ECO:0000256" key="2">
    <source>
        <dbReference type="ARBA" id="ARBA00022741"/>
    </source>
</evidence>
<evidence type="ECO:0000256" key="1">
    <source>
        <dbReference type="ARBA" id="ARBA00007381"/>
    </source>
</evidence>
<dbReference type="Pfam" id="PF00012">
    <property type="entry name" value="HSP70"/>
    <property type="match status" value="1"/>
</dbReference>
<dbReference type="EMBL" id="CP111014">
    <property type="protein sequence ID" value="WAQ99452.1"/>
    <property type="molecule type" value="Genomic_DNA"/>
</dbReference>
<dbReference type="InterPro" id="IPR013126">
    <property type="entry name" value="Hsp_70_fam"/>
</dbReference>
<dbReference type="PANTHER" id="PTHR14187:SF5">
    <property type="entry name" value="HEAT SHOCK 70 KDA PROTEIN 12A"/>
    <property type="match status" value="1"/>
</dbReference>
<comment type="similarity">
    <text evidence="1">Belongs to the heat shock protein 70 family.</text>
</comment>
<dbReference type="Gene3D" id="3.90.640.10">
    <property type="entry name" value="Actin, Chain A, domain 4"/>
    <property type="match status" value="1"/>
</dbReference>
<keyword evidence="6" id="KW-1185">Reference proteome</keyword>
<evidence type="ECO:0000313" key="6">
    <source>
        <dbReference type="Proteomes" id="UP001164746"/>
    </source>
</evidence>
<dbReference type="Proteomes" id="UP001164746">
    <property type="component" value="Chromosome 3"/>
</dbReference>
<evidence type="ECO:0000256" key="4">
    <source>
        <dbReference type="SAM" id="MobiDB-lite"/>
    </source>
</evidence>
<evidence type="ECO:0000256" key="3">
    <source>
        <dbReference type="ARBA" id="ARBA00022840"/>
    </source>
</evidence>
<dbReference type="InterPro" id="IPR043129">
    <property type="entry name" value="ATPase_NBD"/>
</dbReference>
<keyword evidence="3" id="KW-0067">ATP-binding</keyword>
<evidence type="ECO:0000313" key="5">
    <source>
        <dbReference type="EMBL" id="WAQ99452.1"/>
    </source>
</evidence>
<feature type="region of interest" description="Disordered" evidence="4">
    <location>
        <begin position="69"/>
        <end position="99"/>
    </location>
</feature>
<dbReference type="CDD" id="cd10229">
    <property type="entry name" value="ASKHA_NBD_HSP70_HSPA12"/>
    <property type="match status" value="1"/>
</dbReference>
<accession>A0ABY7DRV8</accession>
<dbReference type="Gene3D" id="3.30.420.40">
    <property type="match status" value="2"/>
</dbReference>
<name>A0ABY7DRV8_MYAAR</name>